<keyword evidence="2" id="KW-0812">Transmembrane</keyword>
<dbReference type="EMBL" id="PFFQ01000011">
    <property type="protein sequence ID" value="PIW18780.1"/>
    <property type="molecule type" value="Genomic_DNA"/>
</dbReference>
<comment type="caution">
    <text evidence="3">The sequence shown here is derived from an EMBL/GenBank/DDBJ whole genome shotgun (WGS) entry which is preliminary data.</text>
</comment>
<dbReference type="AlphaFoldDB" id="A0A2M7G9Q3"/>
<gene>
    <name evidence="3" type="ORF">COW36_03520</name>
</gene>
<feature type="region of interest" description="Disordered" evidence="1">
    <location>
        <begin position="1"/>
        <end position="34"/>
    </location>
</feature>
<keyword evidence="2" id="KW-0472">Membrane</keyword>
<organism evidence="3 4">
    <name type="scientific">bacterium (Candidatus Blackallbacteria) CG17_big_fil_post_rev_8_21_14_2_50_48_46</name>
    <dbReference type="NCBI Taxonomy" id="2014261"/>
    <lineage>
        <taxon>Bacteria</taxon>
        <taxon>Candidatus Blackallbacteria</taxon>
    </lineage>
</organism>
<protein>
    <submittedName>
        <fullName evidence="3">Uncharacterized protein</fullName>
    </submittedName>
</protein>
<dbReference type="Proteomes" id="UP000231019">
    <property type="component" value="Unassembled WGS sequence"/>
</dbReference>
<evidence type="ECO:0000256" key="2">
    <source>
        <dbReference type="SAM" id="Phobius"/>
    </source>
</evidence>
<accession>A0A2M7G9Q3</accession>
<reference evidence="3 4" key="1">
    <citation type="submission" date="2017-09" db="EMBL/GenBank/DDBJ databases">
        <title>Depth-based differentiation of microbial function through sediment-hosted aquifers and enrichment of novel symbionts in the deep terrestrial subsurface.</title>
        <authorList>
            <person name="Probst A.J."/>
            <person name="Ladd B."/>
            <person name="Jarett J.K."/>
            <person name="Geller-Mcgrath D.E."/>
            <person name="Sieber C.M."/>
            <person name="Emerson J.B."/>
            <person name="Anantharaman K."/>
            <person name="Thomas B.C."/>
            <person name="Malmstrom R."/>
            <person name="Stieglmeier M."/>
            <person name="Klingl A."/>
            <person name="Woyke T."/>
            <person name="Ryan C.M."/>
            <person name="Banfield J.F."/>
        </authorList>
    </citation>
    <scope>NUCLEOTIDE SEQUENCE [LARGE SCALE GENOMIC DNA]</scope>
    <source>
        <strain evidence="3">CG17_big_fil_post_rev_8_21_14_2_50_48_46</strain>
    </source>
</reference>
<proteinExistence type="predicted"/>
<evidence type="ECO:0000313" key="3">
    <source>
        <dbReference type="EMBL" id="PIW18780.1"/>
    </source>
</evidence>
<name>A0A2M7G9Q3_9BACT</name>
<keyword evidence="2" id="KW-1133">Transmembrane helix</keyword>
<feature type="transmembrane region" description="Helical" evidence="2">
    <location>
        <begin position="47"/>
        <end position="68"/>
    </location>
</feature>
<evidence type="ECO:0000256" key="1">
    <source>
        <dbReference type="SAM" id="MobiDB-lite"/>
    </source>
</evidence>
<evidence type="ECO:0000313" key="4">
    <source>
        <dbReference type="Proteomes" id="UP000231019"/>
    </source>
</evidence>
<sequence>MVAPEQEDTSDAKKPLLTTPPSIQNDKPEETKSKVIDETSLKQQKQFFIVMVGCAAIGIVIAIIVIASGKAPQVTLPF</sequence>